<protein>
    <submittedName>
        <fullName evidence="5">Helix-turn-helix transcriptional regulator</fullName>
    </submittedName>
</protein>
<evidence type="ECO:0000313" key="5">
    <source>
        <dbReference type="EMBL" id="MBS0031233.1"/>
    </source>
</evidence>
<dbReference type="Pfam" id="PF01638">
    <property type="entry name" value="HxlR"/>
    <property type="match status" value="1"/>
</dbReference>
<sequence length="199" mass="21969">MLAAPVFLSSSSTTAFPRGPVAPVTNILLIVRSCFNASKVLTFGNREYNLTCRLLLTCRLVKNYNVKDQTTKIIPTPEGCTAALGPLGDALYAIGGKWKLKIIIALMSGNKRFNELQRQVTGISAKVLSNELKEMELNDFVKKVTSATAKEVTEYELSDYSHTLRDVLTALSAWGTMHRQKITGRTVEQAPYPESILSR</sequence>
<name>A0ABS5J7N6_9BACT</name>
<reference evidence="5 6" key="1">
    <citation type="submission" date="2021-04" db="EMBL/GenBank/DDBJ databases">
        <title>Chitinophaga sp. nov., isolated from the rhizosphere soil.</title>
        <authorList>
            <person name="He S."/>
        </authorList>
    </citation>
    <scope>NUCLEOTIDE SEQUENCE [LARGE SCALE GENOMIC DNA]</scope>
    <source>
        <strain evidence="5 6">2R12</strain>
    </source>
</reference>
<evidence type="ECO:0000256" key="3">
    <source>
        <dbReference type="ARBA" id="ARBA00023163"/>
    </source>
</evidence>
<keyword evidence="3" id="KW-0804">Transcription</keyword>
<feature type="domain" description="HTH hxlR-type" evidence="4">
    <location>
        <begin position="80"/>
        <end position="183"/>
    </location>
</feature>
<comment type="caution">
    <text evidence="5">The sequence shown here is derived from an EMBL/GenBank/DDBJ whole genome shotgun (WGS) entry which is preliminary data.</text>
</comment>
<evidence type="ECO:0000313" key="6">
    <source>
        <dbReference type="Proteomes" id="UP000676386"/>
    </source>
</evidence>
<dbReference type="EMBL" id="JAGTXB010000020">
    <property type="protein sequence ID" value="MBS0031233.1"/>
    <property type="molecule type" value="Genomic_DNA"/>
</dbReference>
<dbReference type="Proteomes" id="UP000676386">
    <property type="component" value="Unassembled WGS sequence"/>
</dbReference>
<evidence type="ECO:0000256" key="1">
    <source>
        <dbReference type="ARBA" id="ARBA00023015"/>
    </source>
</evidence>
<dbReference type="Gene3D" id="1.10.10.10">
    <property type="entry name" value="Winged helix-like DNA-binding domain superfamily/Winged helix DNA-binding domain"/>
    <property type="match status" value="1"/>
</dbReference>
<dbReference type="PANTHER" id="PTHR33204">
    <property type="entry name" value="TRANSCRIPTIONAL REGULATOR, MARR FAMILY"/>
    <property type="match status" value="1"/>
</dbReference>
<dbReference type="PROSITE" id="PS51118">
    <property type="entry name" value="HTH_HXLR"/>
    <property type="match status" value="1"/>
</dbReference>
<dbReference type="SUPFAM" id="SSF46785">
    <property type="entry name" value="Winged helix' DNA-binding domain"/>
    <property type="match status" value="1"/>
</dbReference>
<evidence type="ECO:0000259" key="4">
    <source>
        <dbReference type="PROSITE" id="PS51118"/>
    </source>
</evidence>
<dbReference type="PANTHER" id="PTHR33204:SF29">
    <property type="entry name" value="TRANSCRIPTIONAL REGULATOR"/>
    <property type="match status" value="1"/>
</dbReference>
<keyword evidence="2" id="KW-0238">DNA-binding</keyword>
<keyword evidence="1" id="KW-0805">Transcription regulation</keyword>
<gene>
    <name evidence="5" type="ORF">KE626_28145</name>
</gene>
<dbReference type="InterPro" id="IPR036388">
    <property type="entry name" value="WH-like_DNA-bd_sf"/>
</dbReference>
<evidence type="ECO:0000256" key="2">
    <source>
        <dbReference type="ARBA" id="ARBA00023125"/>
    </source>
</evidence>
<organism evidence="5 6">
    <name type="scientific">Chitinophaga hostae</name>
    <dbReference type="NCBI Taxonomy" id="2831022"/>
    <lineage>
        <taxon>Bacteria</taxon>
        <taxon>Pseudomonadati</taxon>
        <taxon>Bacteroidota</taxon>
        <taxon>Chitinophagia</taxon>
        <taxon>Chitinophagales</taxon>
        <taxon>Chitinophagaceae</taxon>
        <taxon>Chitinophaga</taxon>
    </lineage>
</organism>
<dbReference type="InterPro" id="IPR036390">
    <property type="entry name" value="WH_DNA-bd_sf"/>
</dbReference>
<dbReference type="InterPro" id="IPR002577">
    <property type="entry name" value="HTH_HxlR"/>
</dbReference>
<proteinExistence type="predicted"/>
<accession>A0ABS5J7N6</accession>
<keyword evidence="6" id="KW-1185">Reference proteome</keyword>